<name>A0AAD4ZSL4_PRUDU</name>
<dbReference type="Proteomes" id="UP001054821">
    <property type="component" value="Chromosome 1"/>
</dbReference>
<keyword evidence="2" id="KW-1185">Reference proteome</keyword>
<evidence type="ECO:0008006" key="3">
    <source>
        <dbReference type="Google" id="ProtNLM"/>
    </source>
</evidence>
<organism evidence="1 2">
    <name type="scientific">Prunus dulcis</name>
    <name type="common">Almond</name>
    <name type="synonym">Amygdalus dulcis</name>
    <dbReference type="NCBI Taxonomy" id="3755"/>
    <lineage>
        <taxon>Eukaryota</taxon>
        <taxon>Viridiplantae</taxon>
        <taxon>Streptophyta</taxon>
        <taxon>Embryophyta</taxon>
        <taxon>Tracheophyta</taxon>
        <taxon>Spermatophyta</taxon>
        <taxon>Magnoliopsida</taxon>
        <taxon>eudicotyledons</taxon>
        <taxon>Gunneridae</taxon>
        <taxon>Pentapetalae</taxon>
        <taxon>rosids</taxon>
        <taxon>fabids</taxon>
        <taxon>Rosales</taxon>
        <taxon>Rosaceae</taxon>
        <taxon>Amygdaloideae</taxon>
        <taxon>Amygdaleae</taxon>
        <taxon>Prunus</taxon>
    </lineage>
</organism>
<dbReference type="EMBL" id="JAJFAZ020000001">
    <property type="protein sequence ID" value="KAI5353346.1"/>
    <property type="molecule type" value="Genomic_DNA"/>
</dbReference>
<dbReference type="PANTHER" id="PTHR37610">
    <property type="entry name" value="CCHC-TYPE DOMAIN-CONTAINING PROTEIN"/>
    <property type="match status" value="1"/>
</dbReference>
<dbReference type="AlphaFoldDB" id="A0AAD4ZSL4"/>
<protein>
    <recommendedName>
        <fullName evidence="3">Retrotransposon gag domain-containing protein</fullName>
    </recommendedName>
</protein>
<accession>A0AAD4ZSL4</accession>
<reference evidence="1 2" key="1">
    <citation type="journal article" date="2022" name="G3 (Bethesda)">
        <title>Whole-genome sequence and methylome profiling of the almond [Prunus dulcis (Mill.) D.A. Webb] cultivar 'Nonpareil'.</title>
        <authorList>
            <person name="D'Amico-Willman K.M."/>
            <person name="Ouma W.Z."/>
            <person name="Meulia T."/>
            <person name="Sideli G.M."/>
            <person name="Gradziel T.M."/>
            <person name="Fresnedo-Ramirez J."/>
        </authorList>
    </citation>
    <scope>NUCLEOTIDE SEQUENCE [LARGE SCALE GENOMIC DNA]</scope>
    <source>
        <strain evidence="1">Clone GOH B32 T37-40</strain>
    </source>
</reference>
<sequence length="130" mass="14613">MGDDNSSTKGGSEVVDPLFLNHSDHPRLVLCSKKLNDGSIKKPKADKKPLDSAAWQQCNDMMVSWLLTSLEPDVADRVIYLTTAHEIWEDLRECFSQNNVPRLFQINLEIASLTQGQLSIAAYYTKLKGF</sequence>
<proteinExistence type="predicted"/>
<evidence type="ECO:0000313" key="1">
    <source>
        <dbReference type="EMBL" id="KAI5353346.1"/>
    </source>
</evidence>
<gene>
    <name evidence="1" type="ORF">L3X38_006239</name>
</gene>
<dbReference type="PANTHER" id="PTHR37610:SF97">
    <property type="entry name" value="RETROTRANSPOSON GAG DOMAIN-CONTAINING PROTEIN"/>
    <property type="match status" value="1"/>
</dbReference>
<evidence type="ECO:0000313" key="2">
    <source>
        <dbReference type="Proteomes" id="UP001054821"/>
    </source>
</evidence>
<comment type="caution">
    <text evidence="1">The sequence shown here is derived from an EMBL/GenBank/DDBJ whole genome shotgun (WGS) entry which is preliminary data.</text>
</comment>